<dbReference type="SUPFAM" id="SSF53335">
    <property type="entry name" value="S-adenosyl-L-methionine-dependent methyltransferases"/>
    <property type="match status" value="1"/>
</dbReference>
<dbReference type="GeneID" id="19109793"/>
<dbReference type="InterPro" id="IPR019369">
    <property type="entry name" value="Efm5/EEF1AKMT1"/>
</dbReference>
<evidence type="ECO:0000256" key="5">
    <source>
        <dbReference type="HAMAP-Rule" id="MF_03187"/>
    </source>
</evidence>
<sequence length="241" mass="27435">MDDDDDEVPTLSSDTLATLNAFLAEKDTKTKQFEELKAKAETDFQHASGHLSMDMFSEDWQTSQFWYTDATARLLAEQLLAEADGHSCIAVVSAPSVYVALRNLLNAKDAAEKPTIKLLEYDRRFEVFGSDFVYYDFQRPLSPPPELKGKFDRIICDPPFLSEECQTKTALTVRFLASSWDGGKGGLRFMSCTGERMAELISKLYDKLGVRMTTFEPEHSKGLSNEFRCYANFECEEWHLR</sequence>
<evidence type="ECO:0000313" key="6">
    <source>
        <dbReference type="EMBL" id="EMD00028.1"/>
    </source>
</evidence>
<accession>M2LZD1</accession>
<proteinExistence type="inferred from homology"/>
<keyword evidence="2 5" id="KW-0963">Cytoplasm</keyword>
<dbReference type="PANTHER" id="PTHR13200:SF0">
    <property type="entry name" value="EEF1A LYSINE METHYLTRANSFERASE 1"/>
    <property type="match status" value="1"/>
</dbReference>
<dbReference type="GO" id="GO:0005737">
    <property type="term" value="C:cytoplasm"/>
    <property type="evidence" value="ECO:0007669"/>
    <property type="project" value="UniProtKB-SubCell"/>
</dbReference>
<protein>
    <recommendedName>
        <fullName evidence="5">Protein-lysine N-methyltransferase EFM5</fullName>
        <ecNumber evidence="5">2.1.1.-</ecNumber>
    </recommendedName>
    <alternativeName>
        <fullName evidence="5">Elongation factor methyltransferase 5</fullName>
    </alternativeName>
</protein>
<dbReference type="GO" id="GO:0003676">
    <property type="term" value="F:nucleic acid binding"/>
    <property type="evidence" value="ECO:0007669"/>
    <property type="project" value="InterPro"/>
</dbReference>
<dbReference type="OrthoDB" id="206354at2759"/>
<keyword evidence="4 5" id="KW-0808">Transferase</keyword>
<comment type="similarity">
    <text evidence="5">Belongs to the class I-like SAM-binding methyltransferase superfamily. EFM5 family.</text>
</comment>
<evidence type="ECO:0000256" key="2">
    <source>
        <dbReference type="ARBA" id="ARBA00022490"/>
    </source>
</evidence>
<dbReference type="OMA" id="CNFRPEH"/>
<dbReference type="GO" id="GO:0032259">
    <property type="term" value="P:methylation"/>
    <property type="evidence" value="ECO:0007669"/>
    <property type="project" value="UniProtKB-KW"/>
</dbReference>
<dbReference type="PROSITE" id="PS00092">
    <property type="entry name" value="N6_MTASE"/>
    <property type="match status" value="1"/>
</dbReference>
<reference evidence="6 7" key="1">
    <citation type="journal article" date="2012" name="PLoS Pathog.">
        <title>Diverse lifestyles and strategies of plant pathogenesis encoded in the genomes of eighteen Dothideomycetes fungi.</title>
        <authorList>
            <person name="Ohm R.A."/>
            <person name="Feau N."/>
            <person name="Henrissat B."/>
            <person name="Schoch C.L."/>
            <person name="Horwitz B.A."/>
            <person name="Barry K.W."/>
            <person name="Condon B.J."/>
            <person name="Copeland A.C."/>
            <person name="Dhillon B."/>
            <person name="Glaser F."/>
            <person name="Hesse C.N."/>
            <person name="Kosti I."/>
            <person name="LaButti K."/>
            <person name="Lindquist E.A."/>
            <person name="Lucas S."/>
            <person name="Salamov A.A."/>
            <person name="Bradshaw R.E."/>
            <person name="Ciuffetti L."/>
            <person name="Hamelin R.C."/>
            <person name="Kema G.H.J."/>
            <person name="Lawrence C."/>
            <person name="Scott J.A."/>
            <person name="Spatafora J.W."/>
            <person name="Turgeon B.G."/>
            <person name="de Wit P.J.G.M."/>
            <person name="Zhong S."/>
            <person name="Goodwin S.B."/>
            <person name="Grigoriev I.V."/>
        </authorList>
    </citation>
    <scope>NUCLEOTIDE SEQUENCE [LARGE SCALE GENOMIC DNA]</scope>
    <source>
        <strain evidence="6 7">UAMH 10762</strain>
    </source>
</reference>
<dbReference type="GO" id="GO:0016279">
    <property type="term" value="F:protein-lysine N-methyltransferase activity"/>
    <property type="evidence" value="ECO:0007669"/>
    <property type="project" value="UniProtKB-UniRule"/>
</dbReference>
<dbReference type="KEGG" id="bcom:BAUCODRAFT_21701"/>
<dbReference type="Pfam" id="PF10237">
    <property type="entry name" value="N6-adenineMlase"/>
    <property type="match status" value="1"/>
</dbReference>
<evidence type="ECO:0000256" key="3">
    <source>
        <dbReference type="ARBA" id="ARBA00022603"/>
    </source>
</evidence>
<dbReference type="EC" id="2.1.1.-" evidence="5"/>
<dbReference type="Gene3D" id="3.40.50.150">
    <property type="entry name" value="Vaccinia Virus protein VP39"/>
    <property type="match status" value="1"/>
</dbReference>
<name>M2LZD1_BAUPA</name>
<dbReference type="InterPro" id="IPR002052">
    <property type="entry name" value="DNA_methylase_N6_adenine_CS"/>
</dbReference>
<dbReference type="InterPro" id="IPR029063">
    <property type="entry name" value="SAM-dependent_MTases_sf"/>
</dbReference>
<dbReference type="RefSeq" id="XP_007672528.1">
    <property type="nucleotide sequence ID" value="XM_007674338.1"/>
</dbReference>
<gene>
    <name evidence="5" type="primary">EFM5</name>
    <name evidence="6" type="ORF">BAUCODRAFT_21701</name>
</gene>
<evidence type="ECO:0000313" key="7">
    <source>
        <dbReference type="Proteomes" id="UP000011761"/>
    </source>
</evidence>
<organism evidence="6 7">
    <name type="scientific">Baudoinia panamericana (strain UAMH 10762)</name>
    <name type="common">Angels' share fungus</name>
    <name type="synonym">Baudoinia compniacensis (strain UAMH 10762)</name>
    <dbReference type="NCBI Taxonomy" id="717646"/>
    <lineage>
        <taxon>Eukaryota</taxon>
        <taxon>Fungi</taxon>
        <taxon>Dikarya</taxon>
        <taxon>Ascomycota</taxon>
        <taxon>Pezizomycotina</taxon>
        <taxon>Dothideomycetes</taxon>
        <taxon>Dothideomycetidae</taxon>
        <taxon>Mycosphaerellales</taxon>
        <taxon>Teratosphaeriaceae</taxon>
        <taxon>Baudoinia</taxon>
    </lineage>
</organism>
<keyword evidence="3 5" id="KW-0489">Methyltransferase</keyword>
<dbReference type="InterPro" id="IPR041370">
    <property type="entry name" value="Mlase_EEF1AKMT1/ZCCHC4"/>
</dbReference>
<comment type="subcellular location">
    <subcellularLocation>
        <location evidence="1 5">Cytoplasm</location>
    </subcellularLocation>
</comment>
<dbReference type="eggNOG" id="KOG3350">
    <property type="taxonomic scope" value="Eukaryota"/>
</dbReference>
<comment type="function">
    <text evidence="5">S-adenosyl-L-methionine-dependent protein-lysine N-methyltransferase that trimethylates elongation factor 1-alpha at 'Lys-79'.</text>
</comment>
<dbReference type="EMBL" id="KB445551">
    <property type="protein sequence ID" value="EMD00028.1"/>
    <property type="molecule type" value="Genomic_DNA"/>
</dbReference>
<dbReference type="HOGENOM" id="CLU_074410_1_0_1"/>
<dbReference type="PANTHER" id="PTHR13200">
    <property type="entry name" value="EEF1A LYSINE METHYLTRANSFERASE 1"/>
    <property type="match status" value="1"/>
</dbReference>
<evidence type="ECO:0000256" key="4">
    <source>
        <dbReference type="ARBA" id="ARBA00022679"/>
    </source>
</evidence>
<dbReference type="STRING" id="717646.M2LZD1"/>
<evidence type="ECO:0000256" key="1">
    <source>
        <dbReference type="ARBA" id="ARBA00004496"/>
    </source>
</evidence>
<keyword evidence="7" id="KW-1185">Reference proteome</keyword>
<dbReference type="AlphaFoldDB" id="M2LZD1"/>
<dbReference type="Proteomes" id="UP000011761">
    <property type="component" value="Unassembled WGS sequence"/>
</dbReference>
<dbReference type="HAMAP" id="MF_03187">
    <property type="entry name" value="Methyltr_EFM5"/>
    <property type="match status" value="1"/>
</dbReference>